<dbReference type="Proteomes" id="UP000613768">
    <property type="component" value="Unassembled WGS sequence"/>
</dbReference>
<dbReference type="EMBL" id="JACYTR010000076">
    <property type="protein sequence ID" value="MBD8528011.1"/>
    <property type="molecule type" value="Genomic_DNA"/>
</dbReference>
<protein>
    <submittedName>
        <fullName evidence="1">Uncharacterized protein</fullName>
    </submittedName>
</protein>
<reference evidence="1 2" key="1">
    <citation type="submission" date="2020-09" db="EMBL/GenBank/DDBJ databases">
        <title>Pseudoxanthomonas sp. CAU 1598 isolated from sand of Yaerae Beach.</title>
        <authorList>
            <person name="Kim W."/>
        </authorList>
    </citation>
    <scope>NUCLEOTIDE SEQUENCE [LARGE SCALE GENOMIC DNA]</scope>
    <source>
        <strain evidence="1 2">CAU 1598</strain>
    </source>
</reference>
<evidence type="ECO:0000313" key="1">
    <source>
        <dbReference type="EMBL" id="MBD8528011.1"/>
    </source>
</evidence>
<evidence type="ECO:0000313" key="2">
    <source>
        <dbReference type="Proteomes" id="UP000613768"/>
    </source>
</evidence>
<organism evidence="1 2">
    <name type="scientific">Pseudomarimonas arenosa</name>
    <dbReference type="NCBI Taxonomy" id="2774145"/>
    <lineage>
        <taxon>Bacteria</taxon>
        <taxon>Pseudomonadati</taxon>
        <taxon>Pseudomonadota</taxon>
        <taxon>Gammaproteobacteria</taxon>
        <taxon>Lysobacterales</taxon>
        <taxon>Lysobacteraceae</taxon>
        <taxon>Pseudomarimonas</taxon>
    </lineage>
</organism>
<sequence>MPIESAQGDALALVEHLTELLDAAVVRGLRAMRAEDIARLSHHRDELREIGAEHLAQSLDRLLQALADGHRSSAAALLKARASVRVFERLLSLRTVTAALQSAIQDAAGDALDEAEEADAD</sequence>
<proteinExistence type="predicted"/>
<dbReference type="AlphaFoldDB" id="A0AAW3ZVE4"/>
<name>A0AAW3ZVE4_9GAMM</name>
<keyword evidence="2" id="KW-1185">Reference proteome</keyword>
<dbReference type="RefSeq" id="WP_192031432.1">
    <property type="nucleotide sequence ID" value="NZ_JACYTR010000076.1"/>
</dbReference>
<comment type="caution">
    <text evidence="1">The sequence shown here is derived from an EMBL/GenBank/DDBJ whole genome shotgun (WGS) entry which is preliminary data.</text>
</comment>
<accession>A0AAW3ZVE4</accession>
<gene>
    <name evidence="1" type="ORF">IFO71_19865</name>
</gene>